<keyword evidence="4" id="KW-0547">Nucleotide-binding</keyword>
<dbReference type="SUPFAM" id="SSF52540">
    <property type="entry name" value="P-loop containing nucleoside triphosphate hydrolases"/>
    <property type="match status" value="1"/>
</dbReference>
<keyword evidence="3" id="KW-0203">Cytokinin biosynthesis</keyword>
<dbReference type="CDD" id="cd02019">
    <property type="entry name" value="NK"/>
    <property type="match status" value="1"/>
</dbReference>
<name>A0ABD2YSD7_9GENT</name>
<evidence type="ECO:0000256" key="5">
    <source>
        <dbReference type="ARBA" id="ARBA00022840"/>
    </source>
</evidence>
<dbReference type="EMBL" id="JBJUIK010000012">
    <property type="protein sequence ID" value="KAL3508742.1"/>
    <property type="molecule type" value="Genomic_DNA"/>
</dbReference>
<dbReference type="Proteomes" id="UP001630127">
    <property type="component" value="Unassembled WGS sequence"/>
</dbReference>
<dbReference type="InterPro" id="IPR027417">
    <property type="entry name" value="P-loop_NTPase"/>
</dbReference>
<keyword evidence="5" id="KW-0067">ATP-binding</keyword>
<dbReference type="GO" id="GO:0016740">
    <property type="term" value="F:transferase activity"/>
    <property type="evidence" value="ECO:0007669"/>
    <property type="project" value="UniProtKB-KW"/>
</dbReference>
<dbReference type="Pfam" id="PF01715">
    <property type="entry name" value="IPPT"/>
    <property type="match status" value="1"/>
</dbReference>
<dbReference type="GO" id="GO:0005524">
    <property type="term" value="F:ATP binding"/>
    <property type="evidence" value="ECO:0007669"/>
    <property type="project" value="UniProtKB-KW"/>
</dbReference>
<reference evidence="6 7" key="1">
    <citation type="submission" date="2024-11" db="EMBL/GenBank/DDBJ databases">
        <title>A near-complete genome assembly of Cinchona calisaya.</title>
        <authorList>
            <person name="Lian D.C."/>
            <person name="Zhao X.W."/>
            <person name="Wei L."/>
        </authorList>
    </citation>
    <scope>NUCLEOTIDE SEQUENCE [LARGE SCALE GENOMIC DNA]</scope>
    <source>
        <tissue evidence="6">Nenye</tissue>
    </source>
</reference>
<evidence type="ECO:0000256" key="4">
    <source>
        <dbReference type="ARBA" id="ARBA00022741"/>
    </source>
</evidence>
<sequence>MITGVGVRMSCLRLPYSPETPLLRPCLLAFHFHLHLHHRQSHRSRRLFSTSCSSRGKKEKVIVISGPTGAGKSKLALELAKRLNGDIISADSVQFYRGLDVGSAKPSLSERKEVPHHLIHILHPSEDYSIGQFFMDTRQATQDVLNAGRVPIVVGGTGLYLRWDMDIIA</sequence>
<gene>
    <name evidence="6" type="ORF">ACH5RR_028143</name>
</gene>
<proteinExistence type="inferred from homology"/>
<protein>
    <submittedName>
        <fullName evidence="6">Uncharacterized protein</fullName>
    </submittedName>
</protein>
<evidence type="ECO:0000313" key="6">
    <source>
        <dbReference type="EMBL" id="KAL3508742.1"/>
    </source>
</evidence>
<dbReference type="GO" id="GO:0009691">
    <property type="term" value="P:cytokinin biosynthetic process"/>
    <property type="evidence" value="ECO:0007669"/>
    <property type="project" value="UniProtKB-KW"/>
</dbReference>
<evidence type="ECO:0000256" key="3">
    <source>
        <dbReference type="ARBA" id="ARBA00022712"/>
    </source>
</evidence>
<evidence type="ECO:0000256" key="1">
    <source>
        <dbReference type="ARBA" id="ARBA00005842"/>
    </source>
</evidence>
<evidence type="ECO:0000256" key="2">
    <source>
        <dbReference type="ARBA" id="ARBA00022679"/>
    </source>
</evidence>
<dbReference type="Gene3D" id="3.40.50.300">
    <property type="entry name" value="P-loop containing nucleotide triphosphate hydrolases"/>
    <property type="match status" value="1"/>
</dbReference>
<dbReference type="PANTHER" id="PTHR11088:SF60">
    <property type="entry name" value="TRNA DIMETHYLALLYLTRANSFERASE"/>
    <property type="match status" value="1"/>
</dbReference>
<evidence type="ECO:0000313" key="7">
    <source>
        <dbReference type="Proteomes" id="UP001630127"/>
    </source>
</evidence>
<keyword evidence="7" id="KW-1185">Reference proteome</keyword>
<comment type="similarity">
    <text evidence="1">Belongs to the IPP transferase family.</text>
</comment>
<dbReference type="InterPro" id="IPR039657">
    <property type="entry name" value="Dimethylallyltransferase"/>
</dbReference>
<dbReference type="AlphaFoldDB" id="A0ABD2YSD7"/>
<accession>A0ABD2YSD7</accession>
<organism evidence="6 7">
    <name type="scientific">Cinchona calisaya</name>
    <dbReference type="NCBI Taxonomy" id="153742"/>
    <lineage>
        <taxon>Eukaryota</taxon>
        <taxon>Viridiplantae</taxon>
        <taxon>Streptophyta</taxon>
        <taxon>Embryophyta</taxon>
        <taxon>Tracheophyta</taxon>
        <taxon>Spermatophyta</taxon>
        <taxon>Magnoliopsida</taxon>
        <taxon>eudicotyledons</taxon>
        <taxon>Gunneridae</taxon>
        <taxon>Pentapetalae</taxon>
        <taxon>asterids</taxon>
        <taxon>lamiids</taxon>
        <taxon>Gentianales</taxon>
        <taxon>Rubiaceae</taxon>
        <taxon>Cinchonoideae</taxon>
        <taxon>Cinchoneae</taxon>
        <taxon>Cinchona</taxon>
    </lineage>
</organism>
<comment type="caution">
    <text evidence="6">The sequence shown here is derived from an EMBL/GenBank/DDBJ whole genome shotgun (WGS) entry which is preliminary data.</text>
</comment>
<dbReference type="PANTHER" id="PTHR11088">
    <property type="entry name" value="TRNA DIMETHYLALLYLTRANSFERASE"/>
    <property type="match status" value="1"/>
</dbReference>
<keyword evidence="2" id="KW-0808">Transferase</keyword>